<dbReference type="Pfam" id="PF00392">
    <property type="entry name" value="GntR"/>
    <property type="match status" value="1"/>
</dbReference>
<keyword evidence="8" id="KW-1185">Reference proteome</keyword>
<keyword evidence="7" id="KW-0032">Aminotransferase</keyword>
<proteinExistence type="inferred from homology"/>
<dbReference type="PANTHER" id="PTHR46577:SF2">
    <property type="entry name" value="TRANSCRIPTIONAL REGULATORY PROTEIN"/>
    <property type="match status" value="1"/>
</dbReference>
<dbReference type="InterPro" id="IPR036390">
    <property type="entry name" value="WH_DNA-bd_sf"/>
</dbReference>
<organism evidence="7 8">
    <name type="scientific">Oceanospirillum sediminis</name>
    <dbReference type="NCBI Taxonomy" id="2760088"/>
    <lineage>
        <taxon>Bacteria</taxon>
        <taxon>Pseudomonadati</taxon>
        <taxon>Pseudomonadota</taxon>
        <taxon>Gammaproteobacteria</taxon>
        <taxon>Oceanospirillales</taxon>
        <taxon>Oceanospirillaceae</taxon>
        <taxon>Oceanospirillum</taxon>
    </lineage>
</organism>
<dbReference type="GO" id="GO:0008483">
    <property type="term" value="F:transaminase activity"/>
    <property type="evidence" value="ECO:0007669"/>
    <property type="project" value="UniProtKB-KW"/>
</dbReference>
<dbReference type="Gene3D" id="1.10.10.10">
    <property type="entry name" value="Winged helix-like DNA-binding domain superfamily/Winged helix DNA-binding domain"/>
    <property type="match status" value="1"/>
</dbReference>
<keyword evidence="3" id="KW-0805">Transcription regulation</keyword>
<evidence type="ECO:0000313" key="7">
    <source>
        <dbReference type="EMBL" id="MBB1486106.1"/>
    </source>
</evidence>
<evidence type="ECO:0000256" key="1">
    <source>
        <dbReference type="ARBA" id="ARBA00005384"/>
    </source>
</evidence>
<dbReference type="InterPro" id="IPR004839">
    <property type="entry name" value="Aminotransferase_I/II_large"/>
</dbReference>
<dbReference type="GO" id="GO:0030170">
    <property type="term" value="F:pyridoxal phosphate binding"/>
    <property type="evidence" value="ECO:0007669"/>
    <property type="project" value="InterPro"/>
</dbReference>
<dbReference type="PROSITE" id="PS50949">
    <property type="entry name" value="HTH_GNTR"/>
    <property type="match status" value="1"/>
</dbReference>
<evidence type="ECO:0000313" key="8">
    <source>
        <dbReference type="Proteomes" id="UP000565262"/>
    </source>
</evidence>
<dbReference type="InterPro" id="IPR015422">
    <property type="entry name" value="PyrdxlP-dep_Trfase_small"/>
</dbReference>
<gene>
    <name evidence="7" type="ORF">H4O21_05750</name>
</gene>
<accession>A0A839IPC6</accession>
<dbReference type="PANTHER" id="PTHR46577">
    <property type="entry name" value="HTH-TYPE TRANSCRIPTIONAL REGULATORY PROTEIN GABR"/>
    <property type="match status" value="1"/>
</dbReference>
<dbReference type="EMBL" id="JACJFM010000005">
    <property type="protein sequence ID" value="MBB1486106.1"/>
    <property type="molecule type" value="Genomic_DNA"/>
</dbReference>
<dbReference type="RefSeq" id="WP_182807888.1">
    <property type="nucleotide sequence ID" value="NZ_JACJFM010000005.1"/>
</dbReference>
<reference evidence="7 8" key="1">
    <citation type="submission" date="2020-08" db="EMBL/GenBank/DDBJ databases">
        <title>Oceanospirillum sp. nov. isolated from marine sediment.</title>
        <authorList>
            <person name="Ji X."/>
        </authorList>
    </citation>
    <scope>NUCLEOTIDE SEQUENCE [LARGE SCALE GENOMIC DNA]</scope>
    <source>
        <strain evidence="7 8">D5</strain>
    </source>
</reference>
<keyword evidence="7" id="KW-0808">Transferase</keyword>
<keyword evidence="2" id="KW-0663">Pyridoxal phosphate</keyword>
<evidence type="ECO:0000256" key="4">
    <source>
        <dbReference type="ARBA" id="ARBA00023125"/>
    </source>
</evidence>
<sequence length="475" mass="52623">MRYKVIVEQIIGDIRTGKLCHGSRMPSLRKMSGLMGVSMTTTLNAYHLLEELGWIVAKPQSGFYVSCPLSEQRAPEPPQFRSQLKEISLQESSVSYLPGVYEPGPLGISQLDPELMPTEALQRSLKRGMKRLNQSIHRYPDRQGDISLRQALSSHFEHYGFPFTDKELVITGGCIDAVRIGLEAISCPGDGIAISSPCFSGLLELLSGLSRKVVEIPCTAEGIDLEQFEYHLQQGTVKAGLFSTSHMNPQGISMSPQQKQTLAELANHYQVPVIEDDIYMELGHGKTMPLPAKYWDKGGYVLWCGSISKTLAAGFRLGWCLPGRFLPEYLRLHGITHFGVATPAQAGIADFINTGQYHSHLNKIRNYLQRNIRDYKNRLAELMPDGTAISQPEGGMVLWLQIPGLDSGALWKAACEQGTDLRAGPAFSTLPLYQDCLRINVGWPLNEFTDAILVQIAELATRYSQGNENMPQKTG</sequence>
<dbReference type="Gene3D" id="3.40.640.10">
    <property type="entry name" value="Type I PLP-dependent aspartate aminotransferase-like (Major domain)"/>
    <property type="match status" value="1"/>
</dbReference>
<comment type="similarity">
    <text evidence="1">In the C-terminal section; belongs to the class-I pyridoxal-phosphate-dependent aminotransferase family.</text>
</comment>
<dbReference type="InterPro" id="IPR015424">
    <property type="entry name" value="PyrdxlP-dep_Trfase"/>
</dbReference>
<dbReference type="InterPro" id="IPR051446">
    <property type="entry name" value="HTH_trans_reg/aminotransferase"/>
</dbReference>
<keyword evidence="5" id="KW-0804">Transcription</keyword>
<comment type="caution">
    <text evidence="7">The sequence shown here is derived from an EMBL/GenBank/DDBJ whole genome shotgun (WGS) entry which is preliminary data.</text>
</comment>
<keyword evidence="4" id="KW-0238">DNA-binding</keyword>
<evidence type="ECO:0000256" key="5">
    <source>
        <dbReference type="ARBA" id="ARBA00023163"/>
    </source>
</evidence>
<dbReference type="GO" id="GO:0003700">
    <property type="term" value="F:DNA-binding transcription factor activity"/>
    <property type="evidence" value="ECO:0007669"/>
    <property type="project" value="InterPro"/>
</dbReference>
<dbReference type="SUPFAM" id="SSF46785">
    <property type="entry name" value="Winged helix' DNA-binding domain"/>
    <property type="match status" value="1"/>
</dbReference>
<dbReference type="SMART" id="SM00345">
    <property type="entry name" value="HTH_GNTR"/>
    <property type="match status" value="1"/>
</dbReference>
<dbReference type="Proteomes" id="UP000565262">
    <property type="component" value="Unassembled WGS sequence"/>
</dbReference>
<evidence type="ECO:0000259" key="6">
    <source>
        <dbReference type="PROSITE" id="PS50949"/>
    </source>
</evidence>
<dbReference type="InterPro" id="IPR000524">
    <property type="entry name" value="Tscrpt_reg_HTH_GntR"/>
</dbReference>
<dbReference type="CDD" id="cd07377">
    <property type="entry name" value="WHTH_GntR"/>
    <property type="match status" value="1"/>
</dbReference>
<dbReference type="Gene3D" id="3.90.1150.10">
    <property type="entry name" value="Aspartate Aminotransferase, domain 1"/>
    <property type="match status" value="1"/>
</dbReference>
<dbReference type="SUPFAM" id="SSF53383">
    <property type="entry name" value="PLP-dependent transferases"/>
    <property type="match status" value="1"/>
</dbReference>
<evidence type="ECO:0000256" key="3">
    <source>
        <dbReference type="ARBA" id="ARBA00023015"/>
    </source>
</evidence>
<evidence type="ECO:0000256" key="2">
    <source>
        <dbReference type="ARBA" id="ARBA00022898"/>
    </source>
</evidence>
<dbReference type="AlphaFoldDB" id="A0A839IPC6"/>
<dbReference type="InterPro" id="IPR015421">
    <property type="entry name" value="PyrdxlP-dep_Trfase_major"/>
</dbReference>
<dbReference type="InterPro" id="IPR036388">
    <property type="entry name" value="WH-like_DNA-bd_sf"/>
</dbReference>
<dbReference type="GO" id="GO:0003677">
    <property type="term" value="F:DNA binding"/>
    <property type="evidence" value="ECO:0007669"/>
    <property type="project" value="UniProtKB-KW"/>
</dbReference>
<feature type="domain" description="HTH gntR-type" evidence="6">
    <location>
        <begin position="1"/>
        <end position="68"/>
    </location>
</feature>
<protein>
    <submittedName>
        <fullName evidence="7">PLP-dependent aminotransferase family protein</fullName>
    </submittedName>
</protein>
<name>A0A839IPC6_9GAMM</name>
<dbReference type="Pfam" id="PF00155">
    <property type="entry name" value="Aminotran_1_2"/>
    <property type="match status" value="1"/>
</dbReference>
<dbReference type="CDD" id="cd00609">
    <property type="entry name" value="AAT_like"/>
    <property type="match status" value="1"/>
</dbReference>